<comment type="caution">
    <text evidence="1">The sequence shown here is derived from an EMBL/GenBank/DDBJ whole genome shotgun (WGS) entry which is preliminary data.</text>
</comment>
<proteinExistence type="predicted"/>
<reference evidence="2" key="2">
    <citation type="submission" date="2015-09" db="EMBL/GenBank/DDBJ databases">
        <title>Draft genome sequence of a multidrug-resistant Chryseobacterium indologenes isolate from Malaysia.</title>
        <authorList>
            <person name="Yu C.Y."/>
            <person name="Ang G.Y."/>
            <person name="Chan K.-G."/>
        </authorList>
    </citation>
    <scope>NUCLEOTIDE SEQUENCE [LARGE SCALE GENOMIC DNA]</scope>
    <source>
        <strain evidence="2">CI_885</strain>
    </source>
</reference>
<evidence type="ECO:0000313" key="2">
    <source>
        <dbReference type="Proteomes" id="UP000037953"/>
    </source>
</evidence>
<protein>
    <submittedName>
        <fullName evidence="1">Uncharacterized protein</fullName>
    </submittedName>
</protein>
<dbReference type="PATRIC" id="fig|253.9.peg.2069"/>
<reference evidence="1 2" key="1">
    <citation type="journal article" date="2015" name="Genom Data">
        <title>Draft genome sequence of a multidrug-resistant Chryseobacterium indologenes isolate from Malaysia.</title>
        <authorList>
            <person name="Yu C.Y."/>
            <person name="Ang G.Y."/>
            <person name="Cheng H.J."/>
            <person name="Cheong Y.M."/>
            <person name="Yin W.F."/>
            <person name="Chan K.G."/>
        </authorList>
    </citation>
    <scope>NUCLEOTIDE SEQUENCE [LARGE SCALE GENOMIC DNA]</scope>
    <source>
        <strain evidence="1 2">CI_885</strain>
    </source>
</reference>
<name>A0A0N0ZT56_CHRID</name>
<dbReference type="AlphaFoldDB" id="A0A0N0ZT56"/>
<dbReference type="Proteomes" id="UP000037953">
    <property type="component" value="Unassembled WGS sequence"/>
</dbReference>
<organism evidence="1 2">
    <name type="scientific">Chryseobacterium indologenes</name>
    <name type="common">Flavobacterium indologenes</name>
    <dbReference type="NCBI Taxonomy" id="253"/>
    <lineage>
        <taxon>Bacteria</taxon>
        <taxon>Pseudomonadati</taxon>
        <taxon>Bacteroidota</taxon>
        <taxon>Flavobacteriia</taxon>
        <taxon>Flavobacteriales</taxon>
        <taxon>Weeksellaceae</taxon>
        <taxon>Chryseobacterium group</taxon>
        <taxon>Chryseobacterium</taxon>
    </lineage>
</organism>
<dbReference type="EMBL" id="LJOD01000019">
    <property type="protein sequence ID" value="KPE49358.1"/>
    <property type="molecule type" value="Genomic_DNA"/>
</dbReference>
<gene>
    <name evidence="1" type="ORF">AOB46_20465</name>
</gene>
<accession>A0A0N0ZT56</accession>
<dbReference type="RefSeq" id="WP_062702880.1">
    <property type="nucleotide sequence ID" value="NZ_LJOD01000019.1"/>
</dbReference>
<sequence>MADELYFIKTNPTIAKINLFNKISREEEQMMKFLPDDARVSLEIIKKKVKDSVEHLTKDELSIIFAWFNSLCPSDTEEAKTQLFINGIDLFYEISHKNQVKSFQQLLADYENYSQQNLEFIMDSQNFNQFLIYGMFITDIASEEKGSVNMVSHYLKTDHPVLYSFAEDQFRNGTGIENHSELQRYFGDLYDLTRFYKGSIIKLDQ</sequence>
<evidence type="ECO:0000313" key="1">
    <source>
        <dbReference type="EMBL" id="KPE49358.1"/>
    </source>
</evidence>
<dbReference type="OrthoDB" id="1270372at2"/>